<protein>
    <submittedName>
        <fullName evidence="1">Uncharacterized protein</fullName>
    </submittedName>
</protein>
<dbReference type="EMBL" id="KI695744">
    <property type="protein sequence ID" value="ETM34682.1"/>
    <property type="molecule type" value="Genomic_DNA"/>
</dbReference>
<reference evidence="1" key="1">
    <citation type="submission" date="2013-11" db="EMBL/GenBank/DDBJ databases">
        <title>The Genome Sequence of Phytophthora parasitica IAC_01/95.</title>
        <authorList>
            <consortium name="The Broad Institute Genomics Platform"/>
            <person name="Russ C."/>
            <person name="Tyler B."/>
            <person name="Panabieres F."/>
            <person name="Shan W."/>
            <person name="Tripathy S."/>
            <person name="Grunwald N."/>
            <person name="Machado M."/>
            <person name="Johnson C.S."/>
            <person name="Arredondo F."/>
            <person name="Hong C."/>
            <person name="Coffey M."/>
            <person name="Young S.K."/>
            <person name="Zeng Q."/>
            <person name="Gargeya S."/>
            <person name="Fitzgerald M."/>
            <person name="Abouelleil A."/>
            <person name="Alvarado L."/>
            <person name="Chapman S.B."/>
            <person name="Gainer-Dewar J."/>
            <person name="Goldberg J."/>
            <person name="Griggs A."/>
            <person name="Gujja S."/>
            <person name="Hansen M."/>
            <person name="Howarth C."/>
            <person name="Imamovic A."/>
            <person name="Ireland A."/>
            <person name="Larimer J."/>
            <person name="McCowan C."/>
            <person name="Murphy C."/>
            <person name="Pearson M."/>
            <person name="Poon T.W."/>
            <person name="Priest M."/>
            <person name="Roberts A."/>
            <person name="Saif S."/>
            <person name="Shea T."/>
            <person name="Sykes S."/>
            <person name="Wortman J."/>
            <person name="Nusbaum C."/>
            <person name="Birren B."/>
        </authorList>
    </citation>
    <scope>NUCLEOTIDE SEQUENCE [LARGE SCALE GENOMIC DNA]</scope>
    <source>
        <strain evidence="1">IAC_01/95</strain>
    </source>
</reference>
<evidence type="ECO:0000313" key="1">
    <source>
        <dbReference type="EMBL" id="ETM34682.1"/>
    </source>
</evidence>
<name>W2MEA3_PHYNI</name>
<dbReference type="AlphaFoldDB" id="W2MEA3"/>
<accession>W2MEA3</accession>
<gene>
    <name evidence="1" type="ORF">L914_18277</name>
</gene>
<sequence>MTCNYTNLIIAAQRMDVPTTTAKRGERHIWVTISGSAALQTICSEVRFSAVREMQQYKDQQQW</sequence>
<dbReference type="Proteomes" id="UP000054532">
    <property type="component" value="Unassembled WGS sequence"/>
</dbReference>
<proteinExistence type="predicted"/>
<organism evidence="1">
    <name type="scientific">Phytophthora nicotianae</name>
    <name type="common">Potato buckeye rot agent</name>
    <name type="synonym">Phytophthora parasitica</name>
    <dbReference type="NCBI Taxonomy" id="4792"/>
    <lineage>
        <taxon>Eukaryota</taxon>
        <taxon>Sar</taxon>
        <taxon>Stramenopiles</taxon>
        <taxon>Oomycota</taxon>
        <taxon>Peronosporomycetes</taxon>
        <taxon>Peronosporales</taxon>
        <taxon>Peronosporaceae</taxon>
        <taxon>Phytophthora</taxon>
    </lineage>
</organism>